<reference evidence="1 2" key="1">
    <citation type="submission" date="2019-05" db="EMBL/GenBank/DDBJ databases">
        <title>Another draft genome of Portunus trituberculatus and its Hox gene families provides insights of decapod evolution.</title>
        <authorList>
            <person name="Jeong J.-H."/>
            <person name="Song I."/>
            <person name="Kim S."/>
            <person name="Choi T."/>
            <person name="Kim D."/>
            <person name="Ryu S."/>
            <person name="Kim W."/>
        </authorList>
    </citation>
    <scope>NUCLEOTIDE SEQUENCE [LARGE SCALE GENOMIC DNA]</scope>
    <source>
        <tissue evidence="1">Muscle</tissue>
    </source>
</reference>
<gene>
    <name evidence="1" type="ORF">E2C01_033434</name>
</gene>
<organism evidence="1 2">
    <name type="scientific">Portunus trituberculatus</name>
    <name type="common">Swimming crab</name>
    <name type="synonym">Neptunus trituberculatus</name>
    <dbReference type="NCBI Taxonomy" id="210409"/>
    <lineage>
        <taxon>Eukaryota</taxon>
        <taxon>Metazoa</taxon>
        <taxon>Ecdysozoa</taxon>
        <taxon>Arthropoda</taxon>
        <taxon>Crustacea</taxon>
        <taxon>Multicrustacea</taxon>
        <taxon>Malacostraca</taxon>
        <taxon>Eumalacostraca</taxon>
        <taxon>Eucarida</taxon>
        <taxon>Decapoda</taxon>
        <taxon>Pleocyemata</taxon>
        <taxon>Brachyura</taxon>
        <taxon>Eubrachyura</taxon>
        <taxon>Portunoidea</taxon>
        <taxon>Portunidae</taxon>
        <taxon>Portuninae</taxon>
        <taxon>Portunus</taxon>
    </lineage>
</organism>
<evidence type="ECO:0000313" key="2">
    <source>
        <dbReference type="Proteomes" id="UP000324222"/>
    </source>
</evidence>
<dbReference type="Proteomes" id="UP000324222">
    <property type="component" value="Unassembled WGS sequence"/>
</dbReference>
<keyword evidence="2" id="KW-1185">Reference proteome</keyword>
<proteinExistence type="predicted"/>
<dbReference type="OrthoDB" id="6436112at2759"/>
<protein>
    <submittedName>
        <fullName evidence="1">Uncharacterized protein</fullName>
    </submittedName>
</protein>
<dbReference type="EMBL" id="VSRR010004507">
    <property type="protein sequence ID" value="MPC39882.1"/>
    <property type="molecule type" value="Genomic_DNA"/>
</dbReference>
<evidence type="ECO:0000313" key="1">
    <source>
        <dbReference type="EMBL" id="MPC39882.1"/>
    </source>
</evidence>
<sequence>MLPRCWEDLLGSVKLRCLLEGPGRPPKRPHEIMGMGGLPGPMGPGNLPPPHLSPEALMALKKTRMDARDFPPFMNGGVPVAFPIPPDGDMEKSPLLSNGYNPPPKGLMAQYMALNGGMPHPALLAHTGLPLPPHPAPWAAHAAEHPFKNGPHPDSLARPPPHPGLLCFRSMVWENCRASYDEVLKHLERTNEQLDGCKTNGYKIKQCLRACGRCLGRALQPGPRGEEASRSRLTGLHAATSYAGVECVQAAIFHSLVDSTFHCLSHDGA</sequence>
<accession>A0A5B7F048</accession>
<name>A0A5B7F048_PORTR</name>
<dbReference type="AlphaFoldDB" id="A0A5B7F048"/>
<comment type="caution">
    <text evidence="1">The sequence shown here is derived from an EMBL/GenBank/DDBJ whole genome shotgun (WGS) entry which is preliminary data.</text>
</comment>